<dbReference type="NCBIfam" id="TIGR00797">
    <property type="entry name" value="matE"/>
    <property type="match status" value="1"/>
</dbReference>
<evidence type="ECO:0000313" key="11">
    <source>
        <dbReference type="EMBL" id="PKD42873.1"/>
    </source>
</evidence>
<feature type="transmembrane region" description="Helical" evidence="10">
    <location>
        <begin position="364"/>
        <end position="385"/>
    </location>
</feature>
<feature type="transmembrane region" description="Helical" evidence="10">
    <location>
        <begin position="283"/>
        <end position="302"/>
    </location>
</feature>
<dbReference type="InterPro" id="IPR002528">
    <property type="entry name" value="MATE_fam"/>
</dbReference>
<keyword evidence="12" id="KW-1185">Reference proteome</keyword>
<evidence type="ECO:0000256" key="2">
    <source>
        <dbReference type="ARBA" id="ARBA00022448"/>
    </source>
</evidence>
<dbReference type="AlphaFoldDB" id="A0A2N0VFA5"/>
<feature type="transmembrane region" description="Helical" evidence="10">
    <location>
        <begin position="136"/>
        <end position="157"/>
    </location>
</feature>
<dbReference type="GO" id="GO:0006811">
    <property type="term" value="P:monoatomic ion transport"/>
    <property type="evidence" value="ECO:0007669"/>
    <property type="project" value="UniProtKB-KW"/>
</dbReference>
<dbReference type="CDD" id="cd13131">
    <property type="entry name" value="MATE_NorM_like"/>
    <property type="match status" value="1"/>
</dbReference>
<keyword evidence="6 10" id="KW-1133">Transmembrane helix</keyword>
<protein>
    <recommendedName>
        <fullName evidence="9">Multidrug-efflux transporter</fullName>
    </recommendedName>
</protein>
<comment type="caution">
    <text evidence="11">The sequence shown here is derived from an EMBL/GenBank/DDBJ whole genome shotgun (WGS) entry which is preliminary data.</text>
</comment>
<dbReference type="EMBL" id="PISP01000004">
    <property type="protein sequence ID" value="PKD42873.1"/>
    <property type="molecule type" value="Genomic_DNA"/>
</dbReference>
<dbReference type="GO" id="GO:0015297">
    <property type="term" value="F:antiporter activity"/>
    <property type="evidence" value="ECO:0007669"/>
    <property type="project" value="UniProtKB-KW"/>
</dbReference>
<feature type="transmembrane region" description="Helical" evidence="10">
    <location>
        <begin position="59"/>
        <end position="80"/>
    </location>
</feature>
<dbReference type="PIRSF" id="PIRSF006603">
    <property type="entry name" value="DinF"/>
    <property type="match status" value="1"/>
</dbReference>
<evidence type="ECO:0000256" key="8">
    <source>
        <dbReference type="ARBA" id="ARBA00023136"/>
    </source>
</evidence>
<feature type="transmembrane region" description="Helical" evidence="10">
    <location>
        <begin position="19"/>
        <end position="39"/>
    </location>
</feature>
<proteinExistence type="predicted"/>
<evidence type="ECO:0000313" key="12">
    <source>
        <dbReference type="Proteomes" id="UP000233398"/>
    </source>
</evidence>
<feature type="transmembrane region" description="Helical" evidence="10">
    <location>
        <begin position="169"/>
        <end position="190"/>
    </location>
</feature>
<organism evidence="11 12">
    <name type="scientific">Rhodohalobacter barkolensis</name>
    <dbReference type="NCBI Taxonomy" id="2053187"/>
    <lineage>
        <taxon>Bacteria</taxon>
        <taxon>Pseudomonadati</taxon>
        <taxon>Balneolota</taxon>
        <taxon>Balneolia</taxon>
        <taxon>Balneolales</taxon>
        <taxon>Balneolaceae</taxon>
        <taxon>Rhodohalobacter</taxon>
    </lineage>
</organism>
<evidence type="ECO:0000256" key="9">
    <source>
        <dbReference type="ARBA" id="ARBA00031636"/>
    </source>
</evidence>
<feature type="transmembrane region" description="Helical" evidence="10">
    <location>
        <begin position="423"/>
        <end position="441"/>
    </location>
</feature>
<dbReference type="RefSeq" id="WP_101073926.1">
    <property type="nucleotide sequence ID" value="NZ_PISP01000004.1"/>
</dbReference>
<dbReference type="GO" id="GO:0005886">
    <property type="term" value="C:plasma membrane"/>
    <property type="evidence" value="ECO:0007669"/>
    <property type="project" value="UniProtKB-SubCell"/>
</dbReference>
<keyword evidence="4" id="KW-1003">Cell membrane</keyword>
<feature type="transmembrane region" description="Helical" evidence="10">
    <location>
        <begin position="202"/>
        <end position="225"/>
    </location>
</feature>
<gene>
    <name evidence="11" type="ORF">CWD77_12515</name>
</gene>
<feature type="transmembrane region" description="Helical" evidence="10">
    <location>
        <begin position="245"/>
        <end position="271"/>
    </location>
</feature>
<keyword evidence="3" id="KW-0050">Antiport</keyword>
<keyword evidence="5 10" id="KW-0812">Transmembrane</keyword>
<evidence type="ECO:0000256" key="3">
    <source>
        <dbReference type="ARBA" id="ARBA00022449"/>
    </source>
</evidence>
<dbReference type="InterPro" id="IPR050222">
    <property type="entry name" value="MATE_MdtK"/>
</dbReference>
<dbReference type="OrthoDB" id="9780160at2"/>
<keyword evidence="2" id="KW-0813">Transport</keyword>
<dbReference type="PANTHER" id="PTHR43298:SF2">
    <property type="entry name" value="FMN_FAD EXPORTER YEEO-RELATED"/>
    <property type="match status" value="1"/>
</dbReference>
<evidence type="ECO:0000256" key="10">
    <source>
        <dbReference type="SAM" id="Phobius"/>
    </source>
</evidence>
<evidence type="ECO:0000256" key="7">
    <source>
        <dbReference type="ARBA" id="ARBA00023065"/>
    </source>
</evidence>
<feature type="transmembrane region" description="Helical" evidence="10">
    <location>
        <begin position="100"/>
        <end position="124"/>
    </location>
</feature>
<keyword evidence="8 10" id="KW-0472">Membrane</keyword>
<comment type="subcellular location">
    <subcellularLocation>
        <location evidence="1">Cell membrane</location>
        <topology evidence="1">Multi-pass membrane protein</topology>
    </subcellularLocation>
</comment>
<dbReference type="Pfam" id="PF01554">
    <property type="entry name" value="MatE"/>
    <property type="match status" value="2"/>
</dbReference>
<dbReference type="Proteomes" id="UP000233398">
    <property type="component" value="Unassembled WGS sequence"/>
</dbReference>
<dbReference type="InterPro" id="IPR048279">
    <property type="entry name" value="MdtK-like"/>
</dbReference>
<dbReference type="GO" id="GO:0042910">
    <property type="term" value="F:xenobiotic transmembrane transporter activity"/>
    <property type="evidence" value="ECO:0007669"/>
    <property type="project" value="InterPro"/>
</dbReference>
<dbReference type="PANTHER" id="PTHR43298">
    <property type="entry name" value="MULTIDRUG RESISTANCE PROTEIN NORM-RELATED"/>
    <property type="match status" value="1"/>
</dbReference>
<reference evidence="11 12" key="1">
    <citation type="submission" date="2017-11" db="EMBL/GenBank/DDBJ databases">
        <title>Rhodohalobacter 15182 sp. nov., isolated from a salt lake.</title>
        <authorList>
            <person name="Han S."/>
        </authorList>
    </citation>
    <scope>NUCLEOTIDE SEQUENCE [LARGE SCALE GENOMIC DNA]</scope>
    <source>
        <strain evidence="11 12">15182</strain>
    </source>
</reference>
<sequence>MDTNQPTYRTDIRQELSSLLKIGVPVIITQLLQMSMSFVDTVMAGRLSPEDLAAVAVGSSTLMPFVVLCLGCMMAVTPIVAQNVGGRNFKLIGKNARQVLWLSLILAIPSFFLLRNLDFILVLIGITDEIIPIASGYLKAIAWGIFPAYAFGALRYFNEGLSVTRPAMFIAVIGLLVNIPANYVLMFGKFGFPQLGAIGTGYASAIVFTVMFIAMLWFTVGFEAYKRFDIFGKFRWPEKKYLKELLSIGVPIGISSTMEVTMFAVVSLLVGTISTVAVAGHQVAINFASMTFMIPFGLSVAISARVGQSIGRKRPNEARFRGYVGVGLASTIMAFTAMTMFLFPEYITGIYTDDRAVTDVAVQLLFMAAIFQLSDGLQVSGFGALRGLKDTKVPMYVNLIAYWVIGIPLAYYLGFIAEYGAQGLWGGLIAGLTVAGILHNIRFYRKTKALENSAVKI</sequence>
<feature type="transmembrane region" description="Helical" evidence="10">
    <location>
        <begin position="323"/>
        <end position="344"/>
    </location>
</feature>
<keyword evidence="7" id="KW-0406">Ion transport</keyword>
<name>A0A2N0VFA5_9BACT</name>
<evidence type="ECO:0000256" key="4">
    <source>
        <dbReference type="ARBA" id="ARBA00022475"/>
    </source>
</evidence>
<accession>A0A2N0VFA5</accession>
<evidence type="ECO:0000256" key="5">
    <source>
        <dbReference type="ARBA" id="ARBA00022692"/>
    </source>
</evidence>
<evidence type="ECO:0000256" key="1">
    <source>
        <dbReference type="ARBA" id="ARBA00004651"/>
    </source>
</evidence>
<feature type="transmembrane region" description="Helical" evidence="10">
    <location>
        <begin position="397"/>
        <end position="417"/>
    </location>
</feature>
<evidence type="ECO:0000256" key="6">
    <source>
        <dbReference type="ARBA" id="ARBA00022989"/>
    </source>
</evidence>